<keyword evidence="3" id="KW-1185">Reference proteome</keyword>
<dbReference type="InterPro" id="IPR052895">
    <property type="entry name" value="HetReg/Transcr_Mod"/>
</dbReference>
<dbReference type="Pfam" id="PF06985">
    <property type="entry name" value="HET"/>
    <property type="match status" value="1"/>
</dbReference>
<accession>A0AAD6IWS5</accession>
<protein>
    <recommendedName>
        <fullName evidence="1">Heterokaryon incompatibility domain-containing protein</fullName>
    </recommendedName>
</protein>
<gene>
    <name evidence="2" type="ORF">Dda_7591</name>
</gene>
<evidence type="ECO:0000313" key="3">
    <source>
        <dbReference type="Proteomes" id="UP001221413"/>
    </source>
</evidence>
<proteinExistence type="predicted"/>
<dbReference type="Proteomes" id="UP001221413">
    <property type="component" value="Unassembled WGS sequence"/>
</dbReference>
<evidence type="ECO:0000313" key="2">
    <source>
        <dbReference type="EMBL" id="KAJ6257802.1"/>
    </source>
</evidence>
<dbReference type="AlphaFoldDB" id="A0AAD6IWS5"/>
<dbReference type="PANTHER" id="PTHR24148:SF64">
    <property type="entry name" value="HETEROKARYON INCOMPATIBILITY DOMAIN-CONTAINING PROTEIN"/>
    <property type="match status" value="1"/>
</dbReference>
<comment type="caution">
    <text evidence="2">The sequence shown here is derived from an EMBL/GenBank/DDBJ whole genome shotgun (WGS) entry which is preliminary data.</text>
</comment>
<dbReference type="InterPro" id="IPR010730">
    <property type="entry name" value="HET"/>
</dbReference>
<organism evidence="2 3">
    <name type="scientific">Drechslerella dactyloides</name>
    <name type="common">Nematode-trapping fungus</name>
    <name type="synonym">Arthrobotrys dactyloides</name>
    <dbReference type="NCBI Taxonomy" id="74499"/>
    <lineage>
        <taxon>Eukaryota</taxon>
        <taxon>Fungi</taxon>
        <taxon>Dikarya</taxon>
        <taxon>Ascomycota</taxon>
        <taxon>Pezizomycotina</taxon>
        <taxon>Orbiliomycetes</taxon>
        <taxon>Orbiliales</taxon>
        <taxon>Orbiliaceae</taxon>
        <taxon>Drechslerella</taxon>
    </lineage>
</organism>
<evidence type="ECO:0000259" key="1">
    <source>
        <dbReference type="Pfam" id="PF06985"/>
    </source>
</evidence>
<sequence length="553" mass="62994">MSTSISFESPSEQFMFEPLPNDNTFRVVEVFPGKKDSPIICRLHIADWKNPPKYEAISYAWGDITPTNPIVVNGRRLVIIRSLYTALNHLRYRDRPRFLWADFICINRKDPEELLETILRSRKKKIYEKSQSMISSFLCKKLQVTLAGLKAIENVFELVFKCGRSLPVPDQCDFSSEDTWKTLAWFYSFPYYSRVWVIQEVRLNRERIVHCGHETIEWVSIELVAGYISLAADFSQRWGFCNTKVWHAATFAEFKQPENWLSMLYLASNYSCWEPKAHVYGLRGLMKFSNGADILIPDCKKTTLEVYRDSVEAALTNFENTDALLYVTGKENPSWIPAWNAPMPFRNPFPFGHRVPWKPARGRSRAIWSIDKSTNVLSLGGFIAGVIKVVQPYSEQYFDATMLRSAEGKAKLKANAFSFGLDEMSIPAHEGHLLCNFVAYLKAVLDEETYAKYISPAISQELRCGSVENFAKPVYLRDSTYPESSLFVTDGGLVGCCVSAVAVGDVVAVPLGCTYPLVLRPDGERFRIRGFTYTYGIMRGEKANTPPRVLQIC</sequence>
<name>A0AAD6IWS5_DREDA</name>
<dbReference type="EMBL" id="JAQGDS010000010">
    <property type="protein sequence ID" value="KAJ6257802.1"/>
    <property type="molecule type" value="Genomic_DNA"/>
</dbReference>
<dbReference type="PANTHER" id="PTHR24148">
    <property type="entry name" value="ANKYRIN REPEAT DOMAIN-CONTAINING PROTEIN 39 HOMOLOG-RELATED"/>
    <property type="match status" value="1"/>
</dbReference>
<feature type="domain" description="Heterokaryon incompatibility" evidence="1">
    <location>
        <begin position="54"/>
        <end position="200"/>
    </location>
</feature>
<reference evidence="2" key="1">
    <citation type="submission" date="2023-01" db="EMBL/GenBank/DDBJ databases">
        <title>The chitinases involved in constricting ring structure development in the nematode-trapping fungus Drechslerella dactyloides.</title>
        <authorList>
            <person name="Wang R."/>
            <person name="Zhang L."/>
            <person name="Tang P."/>
            <person name="Li S."/>
            <person name="Liang L."/>
        </authorList>
    </citation>
    <scope>NUCLEOTIDE SEQUENCE</scope>
    <source>
        <strain evidence="2">YMF1.00031</strain>
    </source>
</reference>